<proteinExistence type="predicted"/>
<keyword evidence="3" id="KW-1185">Reference proteome</keyword>
<gene>
    <name evidence="2" type="ORF">CLV92_1221</name>
</gene>
<evidence type="ECO:0000313" key="2">
    <source>
        <dbReference type="EMBL" id="PPK90826.1"/>
    </source>
</evidence>
<feature type="transmembrane region" description="Helical" evidence="1">
    <location>
        <begin position="6"/>
        <end position="27"/>
    </location>
</feature>
<reference evidence="2 3" key="1">
    <citation type="submission" date="2018-02" db="EMBL/GenBank/DDBJ databases">
        <title>Genomic Encyclopedia of Archaeal and Bacterial Type Strains, Phase II (KMG-II): from individual species to whole genera.</title>
        <authorList>
            <person name="Goeker M."/>
        </authorList>
    </citation>
    <scope>NUCLEOTIDE SEQUENCE [LARGE SCALE GENOMIC DNA]</scope>
    <source>
        <strain evidence="2 3">DSM 22857</strain>
    </source>
</reference>
<dbReference type="Proteomes" id="UP000239485">
    <property type="component" value="Unassembled WGS sequence"/>
</dbReference>
<comment type="caution">
    <text evidence="2">The sequence shown here is derived from an EMBL/GenBank/DDBJ whole genome shotgun (WGS) entry which is preliminary data.</text>
</comment>
<accession>A0A2S6IC69</accession>
<evidence type="ECO:0000313" key="3">
    <source>
        <dbReference type="Proteomes" id="UP000239485"/>
    </source>
</evidence>
<keyword evidence="1" id="KW-0472">Membrane</keyword>
<keyword evidence="1" id="KW-0812">Transmembrane</keyword>
<name>A0A2S6IC69_9ACTN</name>
<protein>
    <submittedName>
        <fullName evidence="2">Uncharacterized protein</fullName>
    </submittedName>
</protein>
<keyword evidence="1" id="KW-1133">Transmembrane helix</keyword>
<evidence type="ECO:0000256" key="1">
    <source>
        <dbReference type="SAM" id="Phobius"/>
    </source>
</evidence>
<organism evidence="2 3">
    <name type="scientific">Kineococcus xinjiangensis</name>
    <dbReference type="NCBI Taxonomy" id="512762"/>
    <lineage>
        <taxon>Bacteria</taxon>
        <taxon>Bacillati</taxon>
        <taxon>Actinomycetota</taxon>
        <taxon>Actinomycetes</taxon>
        <taxon>Kineosporiales</taxon>
        <taxon>Kineosporiaceae</taxon>
        <taxon>Kineococcus</taxon>
    </lineage>
</organism>
<dbReference type="EMBL" id="PTJD01000022">
    <property type="protein sequence ID" value="PPK90826.1"/>
    <property type="molecule type" value="Genomic_DNA"/>
</dbReference>
<dbReference type="RefSeq" id="WP_158257357.1">
    <property type="nucleotide sequence ID" value="NZ_PTJD01000022.1"/>
</dbReference>
<sequence length="55" mass="6143">MALGWGFILQVAIFYLGVPIALTVFLVRLFRPAKRAPLTEHLDAQHQTKPDSTHG</sequence>
<dbReference type="AlphaFoldDB" id="A0A2S6IC69"/>